<sequence length="150" mass="16933">MRNLKQLHDKNARLKKLVAELSLDKTAASKSGPARPEERRSRLRGKPLRIDDEAGLAAREATAQRSVLPQRQGPSCGVSRAHARDCLHARVLRLSTCPCATARENWQLGKNQAYRLYCKEQLQLRSKLAKRRKMVVTRVAKIMPAKPNDT</sequence>
<feature type="region of interest" description="Disordered" evidence="1">
    <location>
        <begin position="25"/>
        <end position="51"/>
    </location>
</feature>
<protein>
    <submittedName>
        <fullName evidence="2">Transposase</fullName>
    </submittedName>
</protein>
<dbReference type="STRING" id="882378.RBRH_00125"/>
<dbReference type="EMBL" id="FR687359">
    <property type="protein sequence ID" value="CBW75298.1"/>
    <property type="molecule type" value="Genomic_DNA"/>
</dbReference>
<accession>E5ARR6</accession>
<proteinExistence type="predicted"/>
<dbReference type="eggNOG" id="COG2801">
    <property type="taxonomic scope" value="Bacteria"/>
</dbReference>
<dbReference type="AlphaFoldDB" id="E5ARR6"/>
<evidence type="ECO:0000256" key="1">
    <source>
        <dbReference type="SAM" id="MobiDB-lite"/>
    </source>
</evidence>
<reference evidence="2 3" key="1">
    <citation type="journal article" date="2011" name="J. Bacteriol.">
        <title>Complete genome sequence of Burkholderia rhizoxinica, an endosymbiont of Rhizopus microsporus.</title>
        <authorList>
            <person name="Lackner G."/>
            <person name="Moebius N."/>
            <person name="Partida-Martinez L."/>
            <person name="Hertweck C."/>
        </authorList>
    </citation>
    <scope>NUCLEOTIDE SEQUENCE [LARGE SCALE GENOMIC DNA]</scope>
    <source>
        <strain evidence="3">DSM 19002 / CIP 109453 / HKI 454</strain>
    </source>
</reference>
<evidence type="ECO:0000313" key="3">
    <source>
        <dbReference type="Proteomes" id="UP000007437"/>
    </source>
</evidence>
<evidence type="ECO:0000313" key="2">
    <source>
        <dbReference type="EMBL" id="CBW75298.1"/>
    </source>
</evidence>
<dbReference type="KEGG" id="brh:RBRH_00125"/>
<dbReference type="Proteomes" id="UP000007437">
    <property type="component" value="Chromosome"/>
</dbReference>
<organism evidence="2 3">
    <name type="scientific">Mycetohabitans rhizoxinica (strain DSM 19002 / CIP 109453 / HKI 454)</name>
    <name type="common">Paraburkholderia rhizoxinica</name>
    <dbReference type="NCBI Taxonomy" id="882378"/>
    <lineage>
        <taxon>Bacteria</taxon>
        <taxon>Pseudomonadati</taxon>
        <taxon>Pseudomonadota</taxon>
        <taxon>Betaproteobacteria</taxon>
        <taxon>Burkholderiales</taxon>
        <taxon>Burkholderiaceae</taxon>
        <taxon>Mycetohabitans</taxon>
    </lineage>
</organism>
<gene>
    <name evidence="2" type="ordered locus">RBRH_00125</name>
</gene>
<name>E5ARR6_MYCRK</name>
<dbReference type="HOGENOM" id="CLU_1737118_0_0_4"/>